<dbReference type="EMBL" id="CP025570">
    <property type="protein sequence ID" value="AZZ38678.1"/>
    <property type="molecule type" value="Genomic_DNA"/>
</dbReference>
<organism evidence="2 3">
    <name type="scientific">Acidipropionibacterium jensenii</name>
    <dbReference type="NCBI Taxonomy" id="1749"/>
    <lineage>
        <taxon>Bacteria</taxon>
        <taxon>Bacillati</taxon>
        <taxon>Actinomycetota</taxon>
        <taxon>Actinomycetes</taxon>
        <taxon>Propionibacteriales</taxon>
        <taxon>Propionibacteriaceae</taxon>
        <taxon>Acidipropionibacterium</taxon>
    </lineage>
</organism>
<protein>
    <submittedName>
        <fullName evidence="2">Uncharacterized protein</fullName>
    </submittedName>
</protein>
<dbReference type="AlphaFoldDB" id="A0A3T0RWS2"/>
<dbReference type="RefSeq" id="WP_097798269.1">
    <property type="nucleotide sequence ID" value="NZ_CP025570.1"/>
</dbReference>
<proteinExistence type="predicted"/>
<evidence type="ECO:0000256" key="1">
    <source>
        <dbReference type="SAM" id="Phobius"/>
    </source>
</evidence>
<reference evidence="3" key="1">
    <citation type="submission" date="2017-12" db="EMBL/GenBank/DDBJ databases">
        <title>Whole genome sequencing of Acidipropionibacterium jensenii strains JS279 and JS280.</title>
        <authorList>
            <person name="Deptula P."/>
            <person name="Laine P."/>
            <person name="Smolander O.-P."/>
            <person name="Paulin L."/>
            <person name="Auvinen P."/>
            <person name="Varmanen P."/>
        </authorList>
    </citation>
    <scope>NUCLEOTIDE SEQUENCE [LARGE SCALE GENOMIC DNA]</scope>
    <source>
        <strain evidence="3">JS280</strain>
    </source>
</reference>
<sequence>MPGTVGGRCLRLAGVLALVAVILVLELAWRNHVWSGLERRDGQCVMVGTRVDNGNVPVVSCQRTGARLVSSVVRPSGDCQHGEEKVSVRQEMSHDTGYIGALCLRTPQPER</sequence>
<keyword evidence="1" id="KW-0812">Transmembrane</keyword>
<accession>A0A3T0RWS2</accession>
<evidence type="ECO:0000313" key="2">
    <source>
        <dbReference type="EMBL" id="AZZ38678.1"/>
    </source>
</evidence>
<feature type="transmembrane region" description="Helical" evidence="1">
    <location>
        <begin position="12"/>
        <end position="29"/>
    </location>
</feature>
<dbReference type="KEGG" id="aji:C0Z10_01740"/>
<keyword evidence="1" id="KW-1133">Transmembrane helix</keyword>
<keyword evidence="1" id="KW-0472">Membrane</keyword>
<gene>
    <name evidence="2" type="ORF">C0Z10_01740</name>
</gene>
<name>A0A3T0RWS2_9ACTN</name>
<evidence type="ECO:0000313" key="3">
    <source>
        <dbReference type="Proteomes" id="UP000285875"/>
    </source>
</evidence>
<dbReference type="Proteomes" id="UP000285875">
    <property type="component" value="Chromosome"/>
</dbReference>